<comment type="caution">
    <text evidence="2">The sequence shown here is derived from an EMBL/GenBank/DDBJ whole genome shotgun (WGS) entry which is preliminary data.</text>
</comment>
<accession>A0A2M7Z741</accession>
<gene>
    <name evidence="2" type="ORF">CO137_01275</name>
</gene>
<sequence length="183" mass="21510">MKIAIIGTHSTGKTTLGRMLAEKLKELGYEVNYLNELARECPFPINEATSFEAQKWILDNQFRLEEEMHSTNGFLICDRATLDNFAYMKRVSKGLDIRSYEKKAAEHMSSYDFVFKTKKLNLEAEKDGIRSVNDEFRNEIDNLISKLLKKHKIDYFELYPTVDYEVHLEFILKRLQLSDFCNF</sequence>
<organism evidence="2 3">
    <name type="scientific">Candidatus Magasanikbacteria bacterium CG_4_9_14_3_um_filter_32_9</name>
    <dbReference type="NCBI Taxonomy" id="1974644"/>
    <lineage>
        <taxon>Bacteria</taxon>
        <taxon>Candidatus Magasanikiibacteriota</taxon>
    </lineage>
</organism>
<dbReference type="Pfam" id="PF13521">
    <property type="entry name" value="AAA_28"/>
    <property type="match status" value="1"/>
</dbReference>
<dbReference type="Proteomes" id="UP000230843">
    <property type="component" value="Unassembled WGS sequence"/>
</dbReference>
<name>A0A2M7Z741_9BACT</name>
<dbReference type="SUPFAM" id="SSF52540">
    <property type="entry name" value="P-loop containing nucleoside triphosphate hydrolases"/>
    <property type="match status" value="1"/>
</dbReference>
<dbReference type="InterPro" id="IPR038727">
    <property type="entry name" value="NadR/Ttd14_AAA_dom"/>
</dbReference>
<feature type="domain" description="NadR/Ttd14 AAA" evidence="1">
    <location>
        <begin position="2"/>
        <end position="159"/>
    </location>
</feature>
<dbReference type="Gene3D" id="3.40.50.300">
    <property type="entry name" value="P-loop containing nucleotide triphosphate hydrolases"/>
    <property type="match status" value="1"/>
</dbReference>
<proteinExistence type="predicted"/>
<protein>
    <recommendedName>
        <fullName evidence="1">NadR/Ttd14 AAA domain-containing protein</fullName>
    </recommendedName>
</protein>
<dbReference type="InterPro" id="IPR027417">
    <property type="entry name" value="P-loop_NTPase"/>
</dbReference>
<evidence type="ECO:0000313" key="2">
    <source>
        <dbReference type="EMBL" id="PJA89974.1"/>
    </source>
</evidence>
<evidence type="ECO:0000313" key="3">
    <source>
        <dbReference type="Proteomes" id="UP000230843"/>
    </source>
</evidence>
<dbReference type="AlphaFoldDB" id="A0A2M7Z741"/>
<reference evidence="3" key="1">
    <citation type="submission" date="2017-09" db="EMBL/GenBank/DDBJ databases">
        <title>Depth-based differentiation of microbial function through sediment-hosted aquifers and enrichment of novel symbionts in the deep terrestrial subsurface.</title>
        <authorList>
            <person name="Probst A.J."/>
            <person name="Ladd B."/>
            <person name="Jarett J.K."/>
            <person name="Geller-Mcgrath D.E."/>
            <person name="Sieber C.M.K."/>
            <person name="Emerson J.B."/>
            <person name="Anantharaman K."/>
            <person name="Thomas B.C."/>
            <person name="Malmstrom R."/>
            <person name="Stieglmeier M."/>
            <person name="Klingl A."/>
            <person name="Woyke T."/>
            <person name="Ryan C.M."/>
            <person name="Banfield J.F."/>
        </authorList>
    </citation>
    <scope>NUCLEOTIDE SEQUENCE [LARGE SCALE GENOMIC DNA]</scope>
</reference>
<evidence type="ECO:0000259" key="1">
    <source>
        <dbReference type="Pfam" id="PF13521"/>
    </source>
</evidence>
<dbReference type="EMBL" id="PFVJ01000030">
    <property type="protein sequence ID" value="PJA89974.1"/>
    <property type="molecule type" value="Genomic_DNA"/>
</dbReference>